<keyword evidence="4 7" id="KW-0732">Signal</keyword>
<dbReference type="InterPro" id="IPR033124">
    <property type="entry name" value="Ser_caboxypep_his_AS"/>
</dbReference>
<accession>A0ABR3J0D5</accession>
<dbReference type="PANTHER" id="PTHR11802">
    <property type="entry name" value="SERINE PROTEASE FAMILY S10 SERINE CARBOXYPEPTIDASE"/>
    <property type="match status" value="1"/>
</dbReference>
<evidence type="ECO:0000313" key="8">
    <source>
        <dbReference type="EMBL" id="KAL0949049.1"/>
    </source>
</evidence>
<reference evidence="9" key="1">
    <citation type="submission" date="2024-06" db="EMBL/GenBank/DDBJ databases">
        <title>Multi-omics analyses provide insights into the biosynthesis of the anticancer antibiotic pleurotin in Hohenbuehelia grisea.</title>
        <authorList>
            <person name="Weaver J.A."/>
            <person name="Alberti F."/>
        </authorList>
    </citation>
    <scope>NUCLEOTIDE SEQUENCE [LARGE SCALE GENOMIC DNA]</scope>
    <source>
        <strain evidence="9">T-177</strain>
    </source>
</reference>
<evidence type="ECO:0000256" key="5">
    <source>
        <dbReference type="ARBA" id="ARBA00022801"/>
    </source>
</evidence>
<evidence type="ECO:0000256" key="6">
    <source>
        <dbReference type="ARBA" id="ARBA00023180"/>
    </source>
</evidence>
<comment type="similarity">
    <text evidence="1 7">Belongs to the peptidase S10 family.</text>
</comment>
<dbReference type="InterPro" id="IPR029058">
    <property type="entry name" value="AB_hydrolase_fold"/>
</dbReference>
<dbReference type="PRINTS" id="PR00724">
    <property type="entry name" value="CRBOXYPTASEC"/>
</dbReference>
<dbReference type="Pfam" id="PF00450">
    <property type="entry name" value="Peptidase_S10"/>
    <property type="match status" value="1"/>
</dbReference>
<dbReference type="PANTHER" id="PTHR11802:SF113">
    <property type="entry name" value="SERINE CARBOXYPEPTIDASE CTSA-4.1"/>
    <property type="match status" value="1"/>
</dbReference>
<dbReference type="Proteomes" id="UP001556367">
    <property type="component" value="Unassembled WGS sequence"/>
</dbReference>
<keyword evidence="6" id="KW-0325">Glycoprotein</keyword>
<evidence type="ECO:0000256" key="7">
    <source>
        <dbReference type="RuleBase" id="RU361156"/>
    </source>
</evidence>
<feature type="chain" id="PRO_5045011444" description="Carboxypeptidase" evidence="7">
    <location>
        <begin position="27"/>
        <end position="556"/>
    </location>
</feature>
<sequence>MTFLSIPWAFLLVIVLSAHHLHIAVANEGQPQRPGADDSSANQAPFAVPASTAKLTAYGGPMHLSAVSARYTTLSLARFPGHRVRIKKTSFCDPTVNAYTGYLDVDEGAKHMFFYFFESRSDPDKGTAPSTLDALPLTLRHSLFIRRTFLSCQDDMMMWINGGPGCSSSMGLLMELGPCNIDMKNASSNGTIWNSYSWNEAANIFFLDQPVGVGFSYAQFGETVETTEDAAANVHAFISIFFETFKQFSGRPLHLSGESYGGRYLPVFASEIYDQNAVAVREGRPTINLQSVIIGNGITDISTLYEGRYAIECGRAALDMPFQSIKACVRMKTALPRCQKMMQRGCIEHFDALECSAAVAFCDNELSTGMALSGRNRYDISKPCLGDGLCYLENGAIKALLDRPETRKLLGVESPSNFSACSPVVGSAFALHMDKWAHPTQHYVASLLERGIRVLIYAGTYDWQCNWVANKLWVDKLTWSGQAEYAKAEWKTWSIQDKAAGSSLNHNAISKAGNVRHTPDGLLTFATIVGAGHMVPHDKPQEALVMIKRWLARELL</sequence>
<evidence type="ECO:0000256" key="1">
    <source>
        <dbReference type="ARBA" id="ARBA00009431"/>
    </source>
</evidence>
<evidence type="ECO:0000256" key="4">
    <source>
        <dbReference type="ARBA" id="ARBA00022729"/>
    </source>
</evidence>
<evidence type="ECO:0000256" key="2">
    <source>
        <dbReference type="ARBA" id="ARBA00022645"/>
    </source>
</evidence>
<dbReference type="Gene3D" id="1.10.287.410">
    <property type="match status" value="1"/>
</dbReference>
<dbReference type="PROSITE" id="PS00560">
    <property type="entry name" value="CARBOXYPEPT_SER_HIS"/>
    <property type="match status" value="1"/>
</dbReference>
<keyword evidence="3 7" id="KW-0645">Protease</keyword>
<gene>
    <name evidence="8" type="ORF">HGRIS_009142</name>
</gene>
<dbReference type="Gene3D" id="3.40.50.1820">
    <property type="entry name" value="alpha/beta hydrolase"/>
    <property type="match status" value="2"/>
</dbReference>
<feature type="signal peptide" evidence="7">
    <location>
        <begin position="1"/>
        <end position="26"/>
    </location>
</feature>
<keyword evidence="2 7" id="KW-0121">Carboxypeptidase</keyword>
<name>A0ABR3J0D5_9AGAR</name>
<dbReference type="InterPro" id="IPR001563">
    <property type="entry name" value="Peptidase_S10"/>
</dbReference>
<organism evidence="8 9">
    <name type="scientific">Hohenbuehelia grisea</name>
    <dbReference type="NCBI Taxonomy" id="104357"/>
    <lineage>
        <taxon>Eukaryota</taxon>
        <taxon>Fungi</taxon>
        <taxon>Dikarya</taxon>
        <taxon>Basidiomycota</taxon>
        <taxon>Agaricomycotina</taxon>
        <taxon>Agaricomycetes</taxon>
        <taxon>Agaricomycetidae</taxon>
        <taxon>Agaricales</taxon>
        <taxon>Pleurotineae</taxon>
        <taxon>Pleurotaceae</taxon>
        <taxon>Hohenbuehelia</taxon>
    </lineage>
</organism>
<proteinExistence type="inferred from homology"/>
<comment type="caution">
    <text evidence="8">The sequence shown here is derived from an EMBL/GenBank/DDBJ whole genome shotgun (WGS) entry which is preliminary data.</text>
</comment>
<keyword evidence="9" id="KW-1185">Reference proteome</keyword>
<dbReference type="EC" id="3.4.16.-" evidence="7"/>
<dbReference type="EMBL" id="JASNQZ010000012">
    <property type="protein sequence ID" value="KAL0949049.1"/>
    <property type="molecule type" value="Genomic_DNA"/>
</dbReference>
<evidence type="ECO:0000313" key="9">
    <source>
        <dbReference type="Proteomes" id="UP001556367"/>
    </source>
</evidence>
<protein>
    <recommendedName>
        <fullName evidence="7">Carboxypeptidase</fullName>
        <ecNumber evidence="7">3.4.16.-</ecNumber>
    </recommendedName>
</protein>
<dbReference type="SUPFAM" id="SSF53474">
    <property type="entry name" value="alpha/beta-Hydrolases"/>
    <property type="match status" value="1"/>
</dbReference>
<keyword evidence="5 7" id="KW-0378">Hydrolase</keyword>
<evidence type="ECO:0000256" key="3">
    <source>
        <dbReference type="ARBA" id="ARBA00022670"/>
    </source>
</evidence>
<dbReference type="InterPro" id="IPR018202">
    <property type="entry name" value="Ser_caboxypep_ser_AS"/>
</dbReference>
<dbReference type="PROSITE" id="PS00131">
    <property type="entry name" value="CARBOXYPEPT_SER_SER"/>
    <property type="match status" value="1"/>
</dbReference>